<reference evidence="2" key="1">
    <citation type="journal article" date="2014" name="Int. J. Syst. Evol. Microbiol.">
        <title>Complete genome sequence of Corynebacterium casei LMG S-19264T (=DSM 44701T), isolated from a smear-ripened cheese.</title>
        <authorList>
            <consortium name="US DOE Joint Genome Institute (JGI-PGF)"/>
            <person name="Walter F."/>
            <person name="Albersmeier A."/>
            <person name="Kalinowski J."/>
            <person name="Ruckert C."/>
        </authorList>
    </citation>
    <scope>NUCLEOTIDE SEQUENCE</scope>
    <source>
        <strain evidence="2">CGMCC 1.15760</strain>
    </source>
</reference>
<dbReference type="PROSITE" id="PS50800">
    <property type="entry name" value="SAP"/>
    <property type="match status" value="1"/>
</dbReference>
<dbReference type="Proteomes" id="UP000616608">
    <property type="component" value="Unassembled WGS sequence"/>
</dbReference>
<dbReference type="AlphaFoldDB" id="A0A917GAC2"/>
<evidence type="ECO:0000313" key="2">
    <source>
        <dbReference type="EMBL" id="GGG33700.1"/>
    </source>
</evidence>
<proteinExistence type="predicted"/>
<sequence length="201" mass="23634">MSKRIQDERPNLDKNISVVDFLEFYWLKEELQNFCRDIGMSASGSKIDITERITHYLKTGQRLRVTRTVSTPKRSSYSPTKSSGSMNLETLIEPGFKCTQEHREFFKSVIGPKFHFSVDLQNFIKENAGKTYKDVVDHYYKLQEDKKNGKRSTISRQFEYNTFIRDYYDDPTNKGNSLKEAISAWKEVRSQRGDNVYRPKK</sequence>
<dbReference type="Pfam" id="PF18953">
    <property type="entry name" value="SAP_new25"/>
    <property type="match status" value="1"/>
</dbReference>
<organism evidence="2 3">
    <name type="scientific">Lysinibacillus alkalisoli</name>
    <dbReference type="NCBI Taxonomy" id="1911548"/>
    <lineage>
        <taxon>Bacteria</taxon>
        <taxon>Bacillati</taxon>
        <taxon>Bacillota</taxon>
        <taxon>Bacilli</taxon>
        <taxon>Bacillales</taxon>
        <taxon>Bacillaceae</taxon>
        <taxon>Lysinibacillus</taxon>
    </lineage>
</organism>
<protein>
    <recommendedName>
        <fullName evidence="1">SAP domain-containing protein</fullName>
    </recommendedName>
</protein>
<dbReference type="InterPro" id="IPR045492">
    <property type="entry name" value="DUF6434"/>
</dbReference>
<keyword evidence="3" id="KW-1185">Reference proteome</keyword>
<dbReference type="InterPro" id="IPR003034">
    <property type="entry name" value="SAP_dom"/>
</dbReference>
<evidence type="ECO:0000259" key="1">
    <source>
        <dbReference type="PROSITE" id="PS50800"/>
    </source>
</evidence>
<dbReference type="RefSeq" id="WP_188615938.1">
    <property type="nucleotide sequence ID" value="NZ_BMJT01000016.1"/>
</dbReference>
<gene>
    <name evidence="2" type="ORF">GCM10007425_30500</name>
</gene>
<name>A0A917GAC2_9BACI</name>
<evidence type="ECO:0000313" key="3">
    <source>
        <dbReference type="Proteomes" id="UP000616608"/>
    </source>
</evidence>
<dbReference type="Pfam" id="PF20026">
    <property type="entry name" value="DUF6434"/>
    <property type="match status" value="1"/>
</dbReference>
<feature type="domain" description="SAP" evidence="1">
    <location>
        <begin position="23"/>
        <end position="57"/>
    </location>
</feature>
<reference evidence="2" key="2">
    <citation type="submission" date="2020-09" db="EMBL/GenBank/DDBJ databases">
        <authorList>
            <person name="Sun Q."/>
            <person name="Zhou Y."/>
        </authorList>
    </citation>
    <scope>NUCLEOTIDE SEQUENCE</scope>
    <source>
        <strain evidence="2">CGMCC 1.15760</strain>
    </source>
</reference>
<dbReference type="EMBL" id="BMJT01000016">
    <property type="protein sequence ID" value="GGG33700.1"/>
    <property type="molecule type" value="Genomic_DNA"/>
</dbReference>
<comment type="caution">
    <text evidence="2">The sequence shown here is derived from an EMBL/GenBank/DDBJ whole genome shotgun (WGS) entry which is preliminary data.</text>
</comment>
<accession>A0A917GAC2</accession>